<dbReference type="GO" id="GO:0005524">
    <property type="term" value="F:ATP binding"/>
    <property type="evidence" value="ECO:0007669"/>
    <property type="project" value="UniProtKB-KW"/>
</dbReference>
<dbReference type="InterPro" id="IPR025944">
    <property type="entry name" value="Sigma_54_int_dom_CS"/>
</dbReference>
<dbReference type="Pfam" id="PF25601">
    <property type="entry name" value="AAA_lid_14"/>
    <property type="match status" value="1"/>
</dbReference>
<dbReference type="RefSeq" id="WP_147892233.1">
    <property type="nucleotide sequence ID" value="NZ_VRTS01000008.1"/>
</dbReference>
<organism evidence="9 10">
    <name type="scientific">Alkalisalibacterium limincola</name>
    <dbReference type="NCBI Taxonomy" id="2699169"/>
    <lineage>
        <taxon>Bacteria</taxon>
        <taxon>Pseudomonadati</taxon>
        <taxon>Pseudomonadota</taxon>
        <taxon>Gammaproteobacteria</taxon>
        <taxon>Lysobacterales</taxon>
        <taxon>Lysobacteraceae</taxon>
        <taxon>Alkalisalibacterium</taxon>
    </lineage>
</organism>
<dbReference type="PROSITE" id="PS00676">
    <property type="entry name" value="SIGMA54_INTERACT_2"/>
    <property type="match status" value="1"/>
</dbReference>
<evidence type="ECO:0000313" key="10">
    <source>
        <dbReference type="Proteomes" id="UP000321248"/>
    </source>
</evidence>
<gene>
    <name evidence="9" type="ORF">FU658_11640</name>
</gene>
<dbReference type="CDD" id="cd00156">
    <property type="entry name" value="REC"/>
    <property type="match status" value="1"/>
</dbReference>
<evidence type="ECO:0000259" key="7">
    <source>
        <dbReference type="PROSITE" id="PS50045"/>
    </source>
</evidence>
<dbReference type="InterPro" id="IPR001789">
    <property type="entry name" value="Sig_transdc_resp-reg_receiver"/>
</dbReference>
<dbReference type="SUPFAM" id="SSF52540">
    <property type="entry name" value="P-loop containing nucleoside triphosphate hydrolases"/>
    <property type="match status" value="1"/>
</dbReference>
<dbReference type="SUPFAM" id="SSF52172">
    <property type="entry name" value="CheY-like"/>
    <property type="match status" value="1"/>
</dbReference>
<keyword evidence="2" id="KW-0067">ATP-binding</keyword>
<dbReference type="Gene3D" id="1.10.10.60">
    <property type="entry name" value="Homeodomain-like"/>
    <property type="match status" value="1"/>
</dbReference>
<evidence type="ECO:0000256" key="5">
    <source>
        <dbReference type="ARBA" id="ARBA00023163"/>
    </source>
</evidence>
<dbReference type="Proteomes" id="UP000321248">
    <property type="component" value="Unassembled WGS sequence"/>
</dbReference>
<comment type="caution">
    <text evidence="9">The sequence shown here is derived from an EMBL/GenBank/DDBJ whole genome shotgun (WGS) entry which is preliminary data.</text>
</comment>
<dbReference type="Pfam" id="PF00158">
    <property type="entry name" value="Sigma54_activat"/>
    <property type="match status" value="1"/>
</dbReference>
<dbReference type="InterPro" id="IPR011006">
    <property type="entry name" value="CheY-like_superfamily"/>
</dbReference>
<dbReference type="PANTHER" id="PTHR32071:SF113">
    <property type="entry name" value="ALGINATE BIOSYNTHESIS TRANSCRIPTIONAL REGULATORY PROTEIN ALGB"/>
    <property type="match status" value="1"/>
</dbReference>
<dbReference type="PROSITE" id="PS00675">
    <property type="entry name" value="SIGMA54_INTERACT_1"/>
    <property type="match status" value="1"/>
</dbReference>
<dbReference type="GO" id="GO:0006355">
    <property type="term" value="P:regulation of DNA-templated transcription"/>
    <property type="evidence" value="ECO:0007669"/>
    <property type="project" value="InterPro"/>
</dbReference>
<dbReference type="PROSITE" id="PS50045">
    <property type="entry name" value="SIGMA54_INTERACT_4"/>
    <property type="match status" value="1"/>
</dbReference>
<dbReference type="Pfam" id="PF00072">
    <property type="entry name" value="Response_reg"/>
    <property type="match status" value="1"/>
</dbReference>
<dbReference type="AlphaFoldDB" id="A0A5C8KN55"/>
<dbReference type="InterPro" id="IPR025662">
    <property type="entry name" value="Sigma_54_int_dom_ATP-bd_1"/>
</dbReference>
<sequence length="460" mass="50452">MSEHHPDLPGIDGARVLIVDDEPAILRTFRYCLEDSGYRVTTTSNSEQALDALNREVFDVCFLDLRLGDESGLELLPQIKALAPWVRVVIATAHSSVDSAVDTMRAGAADYLVKPCSPDQLRFAAAKQVEARQMELRLQTLEREADCGPKGNLETDSPVMARVLDEARRVADTNASVLILGESGTGKGVLARAIHEWSPRRDKNFATINCPSLSSELLESEMFGHRKGAFTGATESTQGRVAIADGGTLFMDEVGDFPLGLQPKLLRFVQDREYERVGDPVSRVADVRIVAATNRDLEEMVAKGEFREDLLYRLNVITLTLPPLRERPEDVLNIATGCLKEFARSYGRPAREFTEAAIGRLLAYRWPGNVRELRNVIERAAILSPDERVGVNHLSITGSDTVANTAGGVIRVGAPVSLDALERMHIAAVVANSATLEAAARTLGIDSSTLYRKRKQYDLS</sequence>
<dbReference type="EMBL" id="VRTS01000008">
    <property type="protein sequence ID" value="TXK60774.1"/>
    <property type="molecule type" value="Genomic_DNA"/>
</dbReference>
<evidence type="ECO:0000256" key="6">
    <source>
        <dbReference type="PROSITE-ProRule" id="PRU00169"/>
    </source>
</evidence>
<keyword evidence="4" id="KW-0238">DNA-binding</keyword>
<keyword evidence="3" id="KW-0805">Transcription regulation</keyword>
<feature type="domain" description="Sigma-54 factor interaction" evidence="7">
    <location>
        <begin position="153"/>
        <end position="382"/>
    </location>
</feature>
<dbReference type="SMART" id="SM00382">
    <property type="entry name" value="AAA"/>
    <property type="match status" value="1"/>
</dbReference>
<evidence type="ECO:0000256" key="4">
    <source>
        <dbReference type="ARBA" id="ARBA00023125"/>
    </source>
</evidence>
<dbReference type="PROSITE" id="PS50110">
    <property type="entry name" value="RESPONSE_REGULATORY"/>
    <property type="match status" value="1"/>
</dbReference>
<dbReference type="Gene3D" id="3.40.50.300">
    <property type="entry name" value="P-loop containing nucleotide triphosphate hydrolases"/>
    <property type="match status" value="1"/>
</dbReference>
<dbReference type="Pfam" id="PF02954">
    <property type="entry name" value="HTH_8"/>
    <property type="match status" value="1"/>
</dbReference>
<dbReference type="PROSITE" id="PS00688">
    <property type="entry name" value="SIGMA54_INTERACT_3"/>
    <property type="match status" value="1"/>
</dbReference>
<feature type="modified residue" description="4-aspartylphosphate" evidence="6">
    <location>
        <position position="64"/>
    </location>
</feature>
<dbReference type="GO" id="GO:0000160">
    <property type="term" value="P:phosphorelay signal transduction system"/>
    <property type="evidence" value="ECO:0007669"/>
    <property type="project" value="InterPro"/>
</dbReference>
<protein>
    <submittedName>
        <fullName evidence="9">Sigma-54-dependent Fis family transcriptional regulator</fullName>
    </submittedName>
</protein>
<dbReference type="SMART" id="SM00448">
    <property type="entry name" value="REC"/>
    <property type="match status" value="1"/>
</dbReference>
<keyword evidence="1" id="KW-0547">Nucleotide-binding</keyword>
<dbReference type="InterPro" id="IPR002078">
    <property type="entry name" value="Sigma_54_int"/>
</dbReference>
<dbReference type="InterPro" id="IPR058031">
    <property type="entry name" value="AAA_lid_NorR"/>
</dbReference>
<dbReference type="CDD" id="cd00009">
    <property type="entry name" value="AAA"/>
    <property type="match status" value="1"/>
</dbReference>
<dbReference type="GO" id="GO:0043565">
    <property type="term" value="F:sequence-specific DNA binding"/>
    <property type="evidence" value="ECO:0007669"/>
    <property type="project" value="InterPro"/>
</dbReference>
<dbReference type="InterPro" id="IPR002197">
    <property type="entry name" value="HTH_Fis"/>
</dbReference>
<accession>A0A5C8KN55</accession>
<evidence type="ECO:0000256" key="3">
    <source>
        <dbReference type="ARBA" id="ARBA00023015"/>
    </source>
</evidence>
<evidence type="ECO:0000313" key="9">
    <source>
        <dbReference type="EMBL" id="TXK60774.1"/>
    </source>
</evidence>
<proteinExistence type="predicted"/>
<dbReference type="SUPFAM" id="SSF46689">
    <property type="entry name" value="Homeodomain-like"/>
    <property type="match status" value="1"/>
</dbReference>
<dbReference type="InterPro" id="IPR003593">
    <property type="entry name" value="AAA+_ATPase"/>
</dbReference>
<dbReference type="PANTHER" id="PTHR32071">
    <property type="entry name" value="TRANSCRIPTIONAL REGULATORY PROTEIN"/>
    <property type="match status" value="1"/>
</dbReference>
<dbReference type="InterPro" id="IPR009057">
    <property type="entry name" value="Homeodomain-like_sf"/>
</dbReference>
<reference evidence="9 10" key="1">
    <citation type="submission" date="2019-08" db="EMBL/GenBank/DDBJ databases">
        <authorList>
            <person name="Karlyshev A.V."/>
        </authorList>
    </citation>
    <scope>NUCLEOTIDE SEQUENCE [LARGE SCALE GENOMIC DNA]</scope>
    <source>
        <strain evidence="9 10">Alg18-2.2</strain>
    </source>
</reference>
<feature type="domain" description="Response regulatory" evidence="8">
    <location>
        <begin position="15"/>
        <end position="129"/>
    </location>
</feature>
<evidence type="ECO:0000256" key="2">
    <source>
        <dbReference type="ARBA" id="ARBA00022840"/>
    </source>
</evidence>
<keyword evidence="6" id="KW-0597">Phosphoprotein</keyword>
<evidence type="ECO:0000256" key="1">
    <source>
        <dbReference type="ARBA" id="ARBA00022741"/>
    </source>
</evidence>
<dbReference type="OrthoDB" id="9804019at2"/>
<dbReference type="InterPro" id="IPR025943">
    <property type="entry name" value="Sigma_54_int_dom_ATP-bd_2"/>
</dbReference>
<keyword evidence="5" id="KW-0804">Transcription</keyword>
<name>A0A5C8KN55_9GAMM</name>
<keyword evidence="10" id="KW-1185">Reference proteome</keyword>
<dbReference type="FunFam" id="3.40.50.300:FF:000006">
    <property type="entry name" value="DNA-binding transcriptional regulator NtrC"/>
    <property type="match status" value="1"/>
</dbReference>
<dbReference type="InterPro" id="IPR027417">
    <property type="entry name" value="P-loop_NTPase"/>
</dbReference>
<evidence type="ECO:0000259" key="8">
    <source>
        <dbReference type="PROSITE" id="PS50110"/>
    </source>
</evidence>
<dbReference type="Gene3D" id="3.40.50.2300">
    <property type="match status" value="1"/>
</dbReference>
<dbReference type="Gene3D" id="1.10.8.60">
    <property type="match status" value="1"/>
</dbReference>